<dbReference type="EMBL" id="ML977522">
    <property type="protein sequence ID" value="KAF2123741.1"/>
    <property type="molecule type" value="Genomic_DNA"/>
</dbReference>
<evidence type="ECO:0000313" key="1">
    <source>
        <dbReference type="EMBL" id="KAF2123741.1"/>
    </source>
</evidence>
<proteinExistence type="predicted"/>
<evidence type="ECO:0000313" key="2">
    <source>
        <dbReference type="Proteomes" id="UP000799771"/>
    </source>
</evidence>
<dbReference type="GeneID" id="54403152"/>
<dbReference type="RefSeq" id="XP_033518135.1">
    <property type="nucleotide sequence ID" value="XM_033662720.1"/>
</dbReference>
<gene>
    <name evidence="1" type="ORF">P153DRAFT_252033</name>
</gene>
<name>A0A6A5ZZI7_9PLEO</name>
<keyword evidence="2" id="KW-1185">Reference proteome</keyword>
<dbReference type="OrthoDB" id="3782720at2759"/>
<accession>A0A6A5ZZI7</accession>
<reference evidence="1" key="1">
    <citation type="journal article" date="2020" name="Stud. Mycol.">
        <title>101 Dothideomycetes genomes: a test case for predicting lifestyles and emergence of pathogens.</title>
        <authorList>
            <person name="Haridas S."/>
            <person name="Albert R."/>
            <person name="Binder M."/>
            <person name="Bloem J."/>
            <person name="Labutti K."/>
            <person name="Salamov A."/>
            <person name="Andreopoulos B."/>
            <person name="Baker S."/>
            <person name="Barry K."/>
            <person name="Bills G."/>
            <person name="Bluhm B."/>
            <person name="Cannon C."/>
            <person name="Castanera R."/>
            <person name="Culley D."/>
            <person name="Daum C."/>
            <person name="Ezra D."/>
            <person name="Gonzalez J."/>
            <person name="Henrissat B."/>
            <person name="Kuo A."/>
            <person name="Liang C."/>
            <person name="Lipzen A."/>
            <person name="Lutzoni F."/>
            <person name="Magnuson J."/>
            <person name="Mondo S."/>
            <person name="Nolan M."/>
            <person name="Ohm R."/>
            <person name="Pangilinan J."/>
            <person name="Park H.-J."/>
            <person name="Ramirez L."/>
            <person name="Alfaro M."/>
            <person name="Sun H."/>
            <person name="Tritt A."/>
            <person name="Yoshinaga Y."/>
            <person name="Zwiers L.-H."/>
            <person name="Turgeon B."/>
            <person name="Goodwin S."/>
            <person name="Spatafora J."/>
            <person name="Crous P."/>
            <person name="Grigoriev I."/>
        </authorList>
    </citation>
    <scope>NUCLEOTIDE SEQUENCE</scope>
    <source>
        <strain evidence="1">CBS 119687</strain>
    </source>
</reference>
<organism evidence="1 2">
    <name type="scientific">Dothidotthia symphoricarpi CBS 119687</name>
    <dbReference type="NCBI Taxonomy" id="1392245"/>
    <lineage>
        <taxon>Eukaryota</taxon>
        <taxon>Fungi</taxon>
        <taxon>Dikarya</taxon>
        <taxon>Ascomycota</taxon>
        <taxon>Pezizomycotina</taxon>
        <taxon>Dothideomycetes</taxon>
        <taxon>Pleosporomycetidae</taxon>
        <taxon>Pleosporales</taxon>
        <taxon>Dothidotthiaceae</taxon>
        <taxon>Dothidotthia</taxon>
    </lineage>
</organism>
<dbReference type="AlphaFoldDB" id="A0A6A5ZZI7"/>
<feature type="non-terminal residue" evidence="1">
    <location>
        <position position="75"/>
    </location>
</feature>
<sequence length="75" mass="8335">MTLPGDQLPFFQPGCVCNISRALSSAATHAITPAWRQTPVRDLADYCPCSVYQAFGRLWRALTTDSLPPPLTDYY</sequence>
<protein>
    <submittedName>
        <fullName evidence="1">Uncharacterized protein</fullName>
    </submittedName>
</protein>
<dbReference type="Proteomes" id="UP000799771">
    <property type="component" value="Unassembled WGS sequence"/>
</dbReference>